<dbReference type="Gene3D" id="2.40.50.230">
    <property type="entry name" value="Gp5 N-terminal domain"/>
    <property type="match status" value="1"/>
</dbReference>
<dbReference type="InterPro" id="IPR037026">
    <property type="entry name" value="Vgr_OB-fold_dom_sf"/>
</dbReference>
<name>A0A1C0B321_9BACT</name>
<comment type="similarity">
    <text evidence="1">Belongs to the VgrG protein family.</text>
</comment>
<dbReference type="Pfam" id="PF22178">
    <property type="entry name" value="Gp5_trimer_C"/>
    <property type="match status" value="1"/>
</dbReference>
<evidence type="ECO:0000259" key="2">
    <source>
        <dbReference type="Pfam" id="PF04717"/>
    </source>
</evidence>
<protein>
    <submittedName>
        <fullName evidence="4">Aspartate carbamoyltransferase catalytic subunit</fullName>
    </submittedName>
</protein>
<dbReference type="NCBIfam" id="TIGR03361">
    <property type="entry name" value="VI_Rhs_Vgr"/>
    <property type="match status" value="1"/>
</dbReference>
<feature type="domain" description="Gp5/Type VI secretion system Vgr protein OB-fold" evidence="2">
    <location>
        <begin position="115"/>
        <end position="180"/>
    </location>
</feature>
<comment type="caution">
    <text evidence="4">The sequence shown here is derived from an EMBL/GenBank/DDBJ whole genome shotgun (WGS) entry which is preliminary data.</text>
</comment>
<dbReference type="PATRIC" id="fig|544718.51.peg.1977"/>
<accession>A0A1C0B321</accession>
<gene>
    <name evidence="4" type="ORF">AAX29_02008</name>
</gene>
<evidence type="ECO:0000259" key="3">
    <source>
        <dbReference type="Pfam" id="PF22178"/>
    </source>
</evidence>
<evidence type="ECO:0000256" key="1">
    <source>
        <dbReference type="ARBA" id="ARBA00005558"/>
    </source>
</evidence>
<dbReference type="SUPFAM" id="SSF69255">
    <property type="entry name" value="gp5 N-terminal domain-like"/>
    <property type="match status" value="1"/>
</dbReference>
<dbReference type="InterPro" id="IPR006533">
    <property type="entry name" value="T6SS_Vgr_RhsGE"/>
</dbReference>
<dbReference type="SUPFAM" id="SSF69349">
    <property type="entry name" value="Phage fibre proteins"/>
    <property type="match status" value="1"/>
</dbReference>
<dbReference type="InterPro" id="IPR017847">
    <property type="entry name" value="T6SS_RhsGE_Vgr_subset"/>
</dbReference>
<evidence type="ECO:0000313" key="4">
    <source>
        <dbReference type="EMBL" id="OCL96676.1"/>
    </source>
</evidence>
<dbReference type="NCBIfam" id="TIGR01646">
    <property type="entry name" value="vgr_GE"/>
    <property type="match status" value="1"/>
</dbReference>
<organism evidence="4 5">
    <name type="scientific">Aliarcobacter thereius</name>
    <dbReference type="NCBI Taxonomy" id="544718"/>
    <lineage>
        <taxon>Bacteria</taxon>
        <taxon>Pseudomonadati</taxon>
        <taxon>Campylobacterota</taxon>
        <taxon>Epsilonproteobacteria</taxon>
        <taxon>Campylobacterales</taxon>
        <taxon>Arcobacteraceae</taxon>
        <taxon>Aliarcobacter</taxon>
    </lineage>
</organism>
<feature type="domain" description="Gp5/Type VI secretion system Vgr C-terminal trimerisation" evidence="3">
    <location>
        <begin position="209"/>
        <end position="311"/>
    </location>
</feature>
<dbReference type="InterPro" id="IPR054030">
    <property type="entry name" value="Gp5_Vgr_C"/>
</dbReference>
<dbReference type="InterPro" id="IPR006531">
    <property type="entry name" value="Gp5/Vgr_OB"/>
</dbReference>
<reference evidence="5" key="1">
    <citation type="submission" date="2015-05" db="EMBL/GenBank/DDBJ databases">
        <authorList>
            <person name="Rovetto F."/>
            <person name="Cocolin L."/>
            <person name="Illeghems K."/>
            <person name="Van Nieuwerburgh F."/>
            <person name="Houf K."/>
        </authorList>
    </citation>
    <scope>NUCLEOTIDE SEQUENCE [LARGE SCALE GENOMIC DNA]</scope>
    <source>
        <strain evidence="5">DU22</strain>
    </source>
</reference>
<dbReference type="Pfam" id="PF04717">
    <property type="entry name" value="Phage_base_V"/>
    <property type="match status" value="1"/>
</dbReference>
<dbReference type="EMBL" id="LCUJ01000013">
    <property type="protein sequence ID" value="OCL96676.1"/>
    <property type="molecule type" value="Genomic_DNA"/>
</dbReference>
<evidence type="ECO:0000313" key="5">
    <source>
        <dbReference type="Proteomes" id="UP000093281"/>
    </source>
</evidence>
<keyword evidence="4" id="KW-0808">Transferase</keyword>
<sequence>MSNTIEAFSNDLIIDDSKLINLYDDKVNKSQEIIVLEVRSKAYFPNALDEYVDIESSTQKFEMQYSVELKAIPKDIIYRPQRTIKKPKIYGIQTAIVTSQDINNESLKEKANSIDVDEEGRVRVLFFFERNKIASCYLRVSNMSSGDNYGTMFIPRVNSEVIVSFVNGDPDSPIIIGTLHNGENKLAYSLPNNKTKSYIRTYTTPQYSDSIGYNELMFEDYQGREEVKIRAQRDLNTEVLNNENKRVEKDQRVIIRGDKEESINKDSKLNVKENYEINIQNDFIENVSNNKVINVSENLDLNVNKTKTIAVNENINYNVQNNVVRTIQGYVHRYVEQDKKDKFLQNLYKEVSKSFGINIDKYHLKSNESKQESNEINLEGYEEVVLRCGSNALIINQNGIEFKTSKYESNSSNGGVNSNEVGIEGEVINLRFIDSNKDLTSMLEEDICLTAETTLKDGKSVEISLILKDSNNIELAIDVCTAKVQNERIEMRYSYEELINKYGLEKNSIDILEAKIKW</sequence>
<proteinExistence type="inferred from homology"/>
<dbReference type="GO" id="GO:0016740">
    <property type="term" value="F:transferase activity"/>
    <property type="evidence" value="ECO:0007669"/>
    <property type="project" value="UniProtKB-KW"/>
</dbReference>
<dbReference type="Proteomes" id="UP000093281">
    <property type="component" value="Unassembled WGS sequence"/>
</dbReference>
<dbReference type="AlphaFoldDB" id="A0A1C0B321"/>